<evidence type="ECO:0000313" key="11">
    <source>
        <dbReference type="EMBL" id="KAE8720486.1"/>
    </source>
</evidence>
<dbReference type="PROSITE" id="PS50011">
    <property type="entry name" value="PROTEIN_KINASE_DOM"/>
    <property type="match status" value="1"/>
</dbReference>
<dbReference type="Gene3D" id="1.10.510.10">
    <property type="entry name" value="Transferase(Phosphotransferase) domain 1"/>
    <property type="match status" value="2"/>
</dbReference>
<name>A0A6A3BUG2_HIBSY</name>
<keyword evidence="5" id="KW-0547">Nucleotide-binding</keyword>
<dbReference type="GO" id="GO:0004674">
    <property type="term" value="F:protein serine/threonine kinase activity"/>
    <property type="evidence" value="ECO:0007669"/>
    <property type="project" value="UniProtKB-KW"/>
</dbReference>
<keyword evidence="4" id="KW-0732">Signal</keyword>
<gene>
    <name evidence="11" type="ORF">F3Y22_tig00019423pilonHSYRG00069</name>
</gene>
<evidence type="ECO:0000256" key="2">
    <source>
        <dbReference type="ARBA" id="ARBA00022527"/>
    </source>
</evidence>
<sequence length="292" mass="33246">MNGPNSWRNTQAHYSSFWGYADVRPILVNGMFVCGFHCSNLDEHHFVLVEEHYLDNVLGAPTRFSYEDLKNITKNFSNKLGEGGFSLRVHGQRIAGSLDLQQKPGTSLGWQIRKKIILDIARGLAYLYEGCNQKIIHLDIKPQNILLDENFNAKVSDFGLSKILGKEQRRVITTMRGTPSYMVPEWLSSVITEKEEEDRHLLGHFRTKQEEGKLMDLVDKCSDDMQSNSAEVVEMMKVAAWCLQAEYARRPPMSNLVKFFEGSVDVEGDDHGLHADVDMGCNLYAIRYVPEL</sequence>
<dbReference type="FunFam" id="1.10.510.10:FF:001023">
    <property type="entry name" value="Os07g0541700 protein"/>
    <property type="match status" value="1"/>
</dbReference>
<proteinExistence type="predicted"/>
<dbReference type="PANTHER" id="PTHR47976">
    <property type="entry name" value="G-TYPE LECTIN S-RECEPTOR-LIKE SERINE/THREONINE-PROTEIN KINASE SD2-5"/>
    <property type="match status" value="1"/>
</dbReference>
<accession>A0A6A3BUG2</accession>
<evidence type="ECO:0000256" key="8">
    <source>
        <dbReference type="ARBA" id="ARBA00047899"/>
    </source>
</evidence>
<comment type="catalytic activity">
    <reaction evidence="8">
        <text>L-threonyl-[protein] + ATP = O-phospho-L-threonyl-[protein] + ADP + H(+)</text>
        <dbReference type="Rhea" id="RHEA:46608"/>
        <dbReference type="Rhea" id="RHEA-COMP:11060"/>
        <dbReference type="Rhea" id="RHEA-COMP:11605"/>
        <dbReference type="ChEBI" id="CHEBI:15378"/>
        <dbReference type="ChEBI" id="CHEBI:30013"/>
        <dbReference type="ChEBI" id="CHEBI:30616"/>
        <dbReference type="ChEBI" id="CHEBI:61977"/>
        <dbReference type="ChEBI" id="CHEBI:456216"/>
        <dbReference type="EC" id="2.7.11.1"/>
    </reaction>
</comment>
<dbReference type="InterPro" id="IPR008271">
    <property type="entry name" value="Ser/Thr_kinase_AS"/>
</dbReference>
<protein>
    <recommendedName>
        <fullName evidence="1">non-specific serine/threonine protein kinase</fullName>
        <ecNumber evidence="1">2.7.11.1</ecNumber>
    </recommendedName>
</protein>
<dbReference type="SUPFAM" id="SSF56112">
    <property type="entry name" value="Protein kinase-like (PK-like)"/>
    <property type="match status" value="1"/>
</dbReference>
<keyword evidence="7" id="KW-0067">ATP-binding</keyword>
<comment type="caution">
    <text evidence="11">The sequence shown here is derived from an EMBL/GenBank/DDBJ whole genome shotgun (WGS) entry which is preliminary data.</text>
</comment>
<dbReference type="PROSITE" id="PS00108">
    <property type="entry name" value="PROTEIN_KINASE_ST"/>
    <property type="match status" value="1"/>
</dbReference>
<evidence type="ECO:0000256" key="3">
    <source>
        <dbReference type="ARBA" id="ARBA00022679"/>
    </source>
</evidence>
<comment type="catalytic activity">
    <reaction evidence="9">
        <text>L-seryl-[protein] + ATP = O-phospho-L-seryl-[protein] + ADP + H(+)</text>
        <dbReference type="Rhea" id="RHEA:17989"/>
        <dbReference type="Rhea" id="RHEA-COMP:9863"/>
        <dbReference type="Rhea" id="RHEA-COMP:11604"/>
        <dbReference type="ChEBI" id="CHEBI:15378"/>
        <dbReference type="ChEBI" id="CHEBI:29999"/>
        <dbReference type="ChEBI" id="CHEBI:30616"/>
        <dbReference type="ChEBI" id="CHEBI:83421"/>
        <dbReference type="ChEBI" id="CHEBI:456216"/>
        <dbReference type="EC" id="2.7.11.1"/>
    </reaction>
</comment>
<dbReference type="PANTHER" id="PTHR47976:SF30">
    <property type="entry name" value="RECEPTOR-LIKE SERINE_THREONINE-PROTEIN KINASE"/>
    <property type="match status" value="1"/>
</dbReference>
<organism evidence="11">
    <name type="scientific">Hibiscus syriacus</name>
    <name type="common">Rose of Sharon</name>
    <dbReference type="NCBI Taxonomy" id="106335"/>
    <lineage>
        <taxon>Eukaryota</taxon>
        <taxon>Viridiplantae</taxon>
        <taxon>Streptophyta</taxon>
        <taxon>Embryophyta</taxon>
        <taxon>Tracheophyta</taxon>
        <taxon>Spermatophyta</taxon>
        <taxon>Magnoliopsida</taxon>
        <taxon>eudicotyledons</taxon>
        <taxon>Gunneridae</taxon>
        <taxon>Pentapetalae</taxon>
        <taxon>rosids</taxon>
        <taxon>malvids</taxon>
        <taxon>Malvales</taxon>
        <taxon>Malvaceae</taxon>
        <taxon>Malvoideae</taxon>
        <taxon>Hibiscus</taxon>
    </lineage>
</organism>
<dbReference type="InterPro" id="IPR000719">
    <property type="entry name" value="Prot_kinase_dom"/>
</dbReference>
<keyword evidence="2" id="KW-0723">Serine/threonine-protein kinase</keyword>
<keyword evidence="6" id="KW-0418">Kinase</keyword>
<evidence type="ECO:0000256" key="1">
    <source>
        <dbReference type="ARBA" id="ARBA00012513"/>
    </source>
</evidence>
<evidence type="ECO:0000256" key="7">
    <source>
        <dbReference type="ARBA" id="ARBA00022840"/>
    </source>
</evidence>
<dbReference type="EMBL" id="VEPZ02000719">
    <property type="protein sequence ID" value="KAE8720486.1"/>
    <property type="molecule type" value="Genomic_DNA"/>
</dbReference>
<dbReference type="EC" id="2.7.11.1" evidence="1"/>
<evidence type="ECO:0000259" key="10">
    <source>
        <dbReference type="PROSITE" id="PS50011"/>
    </source>
</evidence>
<dbReference type="SMART" id="SM00220">
    <property type="entry name" value="S_TKc"/>
    <property type="match status" value="1"/>
</dbReference>
<evidence type="ECO:0000256" key="9">
    <source>
        <dbReference type="ARBA" id="ARBA00048679"/>
    </source>
</evidence>
<dbReference type="InterPro" id="IPR051343">
    <property type="entry name" value="G-type_lectin_kinases/EP1-like"/>
</dbReference>
<dbReference type="Pfam" id="PF00069">
    <property type="entry name" value="Pkinase"/>
    <property type="match status" value="1"/>
</dbReference>
<feature type="domain" description="Protein kinase" evidence="10">
    <location>
        <begin position="1"/>
        <end position="292"/>
    </location>
</feature>
<dbReference type="AlphaFoldDB" id="A0A6A3BUG2"/>
<keyword evidence="3" id="KW-0808">Transferase</keyword>
<evidence type="ECO:0000256" key="4">
    <source>
        <dbReference type="ARBA" id="ARBA00022729"/>
    </source>
</evidence>
<evidence type="ECO:0000256" key="6">
    <source>
        <dbReference type="ARBA" id="ARBA00022777"/>
    </source>
</evidence>
<dbReference type="InterPro" id="IPR011009">
    <property type="entry name" value="Kinase-like_dom_sf"/>
</dbReference>
<evidence type="ECO:0000256" key="5">
    <source>
        <dbReference type="ARBA" id="ARBA00022741"/>
    </source>
</evidence>
<reference evidence="11" key="1">
    <citation type="submission" date="2019-09" db="EMBL/GenBank/DDBJ databases">
        <title>Draft genome information of white flower Hibiscus syriacus.</title>
        <authorList>
            <person name="Kim Y.-M."/>
        </authorList>
    </citation>
    <scope>NUCLEOTIDE SEQUENCE [LARGE SCALE GENOMIC DNA]</scope>
    <source>
        <strain evidence="11">YM2019G1</strain>
        <tissue evidence="11">Leaf</tissue>
    </source>
</reference>
<dbReference type="GO" id="GO:0005524">
    <property type="term" value="F:ATP binding"/>
    <property type="evidence" value="ECO:0007669"/>
    <property type="project" value="UniProtKB-KW"/>
</dbReference>